<comment type="caution">
    <text evidence="14">The sequence shown here is derived from an EMBL/GenBank/DDBJ whole genome shotgun (WGS) entry which is preliminary data.</text>
</comment>
<dbReference type="GO" id="GO:0016491">
    <property type="term" value="F:oxidoreductase activity"/>
    <property type="evidence" value="ECO:0007669"/>
    <property type="project" value="InterPro"/>
</dbReference>
<feature type="domain" description="Cytochrome b561" evidence="13">
    <location>
        <begin position="7"/>
        <end position="224"/>
    </location>
</feature>
<evidence type="ECO:0000313" key="14">
    <source>
        <dbReference type="EMBL" id="KAJ6795763.1"/>
    </source>
</evidence>
<gene>
    <name evidence="14" type="ORF">M6B38_224380</name>
</gene>
<feature type="transmembrane region" description="Helical" evidence="12">
    <location>
        <begin position="203"/>
        <end position="224"/>
    </location>
</feature>
<dbReference type="FunFam" id="1.20.120.1770:FF:000001">
    <property type="entry name" value="Cytochrome b reductase 1"/>
    <property type="match status" value="1"/>
</dbReference>
<evidence type="ECO:0000256" key="5">
    <source>
        <dbReference type="ARBA" id="ARBA00022692"/>
    </source>
</evidence>
<feature type="transmembrane region" description="Helical" evidence="12">
    <location>
        <begin position="55"/>
        <end position="77"/>
    </location>
</feature>
<sequence length="251" mass="27765">MVRVLLMARVSGLAVAALVLVWTFGFRTSFLPHPSSSNSSSPPPPTLRLDHLYSALHPVLMVIGFILLGGEAILAYRSLPGWSRSTRKSVHLSMQGAALGFGIFGIWAKFKASKGILANFYSLHSWMGLLCLFLFASQWASGFLWLWHRPEGRQTRSTTVPWHSFVGLYTYGLAVVTAETGLLEKLTFIQTRRGLSRRSMESSLVNVIGLALAVLAAFVVFAVVSPKHRHHLPSNVKEHDQKINVANKQTQ</sequence>
<keyword evidence="9" id="KW-0408">Iron</keyword>
<evidence type="ECO:0000256" key="12">
    <source>
        <dbReference type="SAM" id="Phobius"/>
    </source>
</evidence>
<comment type="cofactor">
    <cofactor evidence="1">
        <name>heme b</name>
        <dbReference type="ChEBI" id="CHEBI:60344"/>
    </cofactor>
</comment>
<keyword evidence="8 12" id="KW-1133">Transmembrane helix</keyword>
<keyword evidence="10 12" id="KW-0472">Membrane</keyword>
<evidence type="ECO:0000256" key="10">
    <source>
        <dbReference type="ARBA" id="ARBA00023136"/>
    </source>
</evidence>
<keyword evidence="5 12" id="KW-0812">Transmembrane</keyword>
<name>A0AAX6DVC9_IRIPA</name>
<dbReference type="PANTHER" id="PTHR10106:SF41">
    <property type="entry name" value="TRANSMEMBRANE ASCORBATE FERRIREDUCTASE 4-RELATED"/>
    <property type="match status" value="1"/>
</dbReference>
<reference evidence="14" key="2">
    <citation type="submission" date="2023-04" db="EMBL/GenBank/DDBJ databases">
        <authorList>
            <person name="Bruccoleri R.E."/>
            <person name="Oakeley E.J."/>
            <person name="Faust A.-M."/>
            <person name="Dessus-Babus S."/>
            <person name="Altorfer M."/>
            <person name="Burckhardt D."/>
            <person name="Oertli M."/>
            <person name="Naumann U."/>
            <person name="Petersen F."/>
            <person name="Wong J."/>
        </authorList>
    </citation>
    <scope>NUCLEOTIDE SEQUENCE</scope>
    <source>
        <strain evidence="14">GSM-AAB239-AS_SAM_17_03QT</strain>
        <tissue evidence="14">Leaf</tissue>
    </source>
</reference>
<evidence type="ECO:0000256" key="8">
    <source>
        <dbReference type="ARBA" id="ARBA00022989"/>
    </source>
</evidence>
<organism evidence="14 15">
    <name type="scientific">Iris pallida</name>
    <name type="common">Sweet iris</name>
    <dbReference type="NCBI Taxonomy" id="29817"/>
    <lineage>
        <taxon>Eukaryota</taxon>
        <taxon>Viridiplantae</taxon>
        <taxon>Streptophyta</taxon>
        <taxon>Embryophyta</taxon>
        <taxon>Tracheophyta</taxon>
        <taxon>Spermatophyta</taxon>
        <taxon>Magnoliopsida</taxon>
        <taxon>Liliopsida</taxon>
        <taxon>Asparagales</taxon>
        <taxon>Iridaceae</taxon>
        <taxon>Iridoideae</taxon>
        <taxon>Irideae</taxon>
        <taxon>Iris</taxon>
    </lineage>
</organism>
<dbReference type="EMBL" id="JANAVB010041814">
    <property type="protein sequence ID" value="KAJ6795763.1"/>
    <property type="molecule type" value="Genomic_DNA"/>
</dbReference>
<dbReference type="Proteomes" id="UP001140949">
    <property type="component" value="Unassembled WGS sequence"/>
</dbReference>
<evidence type="ECO:0000256" key="1">
    <source>
        <dbReference type="ARBA" id="ARBA00001970"/>
    </source>
</evidence>
<evidence type="ECO:0000256" key="3">
    <source>
        <dbReference type="ARBA" id="ARBA00022448"/>
    </source>
</evidence>
<evidence type="ECO:0000256" key="2">
    <source>
        <dbReference type="ARBA" id="ARBA00004141"/>
    </source>
</evidence>
<keyword evidence="7" id="KW-0249">Electron transport</keyword>
<evidence type="ECO:0000256" key="9">
    <source>
        <dbReference type="ARBA" id="ARBA00023004"/>
    </source>
</evidence>
<dbReference type="PANTHER" id="PTHR10106">
    <property type="entry name" value="CYTOCHROME B561-RELATED"/>
    <property type="match status" value="1"/>
</dbReference>
<evidence type="ECO:0000256" key="11">
    <source>
        <dbReference type="ARBA" id="ARBA00053762"/>
    </source>
</evidence>
<keyword evidence="6" id="KW-0479">Metal-binding</keyword>
<evidence type="ECO:0000259" key="13">
    <source>
        <dbReference type="PROSITE" id="PS50939"/>
    </source>
</evidence>
<evidence type="ECO:0000256" key="6">
    <source>
        <dbReference type="ARBA" id="ARBA00022723"/>
    </source>
</evidence>
<protein>
    <submittedName>
        <fullName evidence="14">Transmembrane ascorbate ferrireductase 4</fullName>
    </submittedName>
</protein>
<dbReference type="Pfam" id="PF03188">
    <property type="entry name" value="Cytochrom_B561"/>
    <property type="match status" value="1"/>
</dbReference>
<dbReference type="Gene3D" id="1.20.120.1770">
    <property type="match status" value="1"/>
</dbReference>
<feature type="transmembrane region" description="Helical" evidence="12">
    <location>
        <begin position="89"/>
        <end position="107"/>
    </location>
</feature>
<dbReference type="PROSITE" id="PS50939">
    <property type="entry name" value="CYTOCHROME_B561"/>
    <property type="match status" value="1"/>
</dbReference>
<keyword evidence="4" id="KW-0349">Heme</keyword>
<comment type="subcellular location">
    <subcellularLocation>
        <location evidence="2">Membrane</location>
        <topology evidence="2">Multi-pass membrane protein</topology>
    </subcellularLocation>
</comment>
<keyword evidence="3" id="KW-0813">Transport</keyword>
<proteinExistence type="predicted"/>
<accession>A0AAX6DVC9</accession>
<dbReference type="SMART" id="SM00665">
    <property type="entry name" value="B561"/>
    <property type="match status" value="1"/>
</dbReference>
<dbReference type="GO" id="GO:0046872">
    <property type="term" value="F:metal ion binding"/>
    <property type="evidence" value="ECO:0007669"/>
    <property type="project" value="UniProtKB-KW"/>
</dbReference>
<reference evidence="14" key="1">
    <citation type="journal article" date="2023" name="GigaByte">
        <title>Genome assembly of the bearded iris, Iris pallida Lam.</title>
        <authorList>
            <person name="Bruccoleri R.E."/>
            <person name="Oakeley E.J."/>
            <person name="Faust A.M.E."/>
            <person name="Altorfer M."/>
            <person name="Dessus-Babus S."/>
            <person name="Burckhardt D."/>
            <person name="Oertli M."/>
            <person name="Naumann U."/>
            <person name="Petersen F."/>
            <person name="Wong J."/>
        </authorList>
    </citation>
    <scope>NUCLEOTIDE SEQUENCE</scope>
    <source>
        <strain evidence="14">GSM-AAB239-AS_SAM_17_03QT</strain>
    </source>
</reference>
<evidence type="ECO:0000313" key="15">
    <source>
        <dbReference type="Proteomes" id="UP001140949"/>
    </source>
</evidence>
<dbReference type="InterPro" id="IPR043205">
    <property type="entry name" value="CYB561/CYBRD1-like"/>
</dbReference>
<comment type="function">
    <text evidence="11">Two-heme-containing cytochrome. Catalyzes ascorbate-dependent trans-membrane electron transfer by utilizing a concerted H(+)/e(-) transfer mechanism.</text>
</comment>
<evidence type="ECO:0000256" key="7">
    <source>
        <dbReference type="ARBA" id="ARBA00022982"/>
    </source>
</evidence>
<dbReference type="GO" id="GO:0016020">
    <property type="term" value="C:membrane"/>
    <property type="evidence" value="ECO:0007669"/>
    <property type="project" value="UniProtKB-SubCell"/>
</dbReference>
<evidence type="ECO:0000256" key="4">
    <source>
        <dbReference type="ARBA" id="ARBA00022617"/>
    </source>
</evidence>
<keyword evidence="15" id="KW-1185">Reference proteome</keyword>
<dbReference type="AlphaFoldDB" id="A0AAX6DVC9"/>
<dbReference type="InterPro" id="IPR006593">
    <property type="entry name" value="Cyt_b561/ferric_Rdtase_TM"/>
</dbReference>
<feature type="transmembrane region" description="Helical" evidence="12">
    <location>
        <begin position="127"/>
        <end position="148"/>
    </location>
</feature>